<evidence type="ECO:0000259" key="14">
    <source>
        <dbReference type="Pfam" id="PF01557"/>
    </source>
</evidence>
<feature type="binding site" evidence="12">
    <location>
        <position position="236"/>
    </location>
    <ligand>
        <name>Ca(2+)</name>
        <dbReference type="ChEBI" id="CHEBI:29108"/>
    </ligand>
</feature>
<dbReference type="PANTHER" id="PTHR43069">
    <property type="entry name" value="FUMARYLACETOACETASE"/>
    <property type="match status" value="1"/>
</dbReference>
<dbReference type="EMBL" id="MU005766">
    <property type="protein sequence ID" value="KAF2712237.1"/>
    <property type="molecule type" value="Genomic_DNA"/>
</dbReference>
<evidence type="ECO:0000256" key="1">
    <source>
        <dbReference type="ARBA" id="ARBA00004782"/>
    </source>
</evidence>
<feature type="domain" description="Fumarylacetoacetase-like C-terminal" evidence="14">
    <location>
        <begin position="129"/>
        <end position="411"/>
    </location>
</feature>
<feature type="binding site" evidence="12">
    <location>
        <position position="202"/>
    </location>
    <ligand>
        <name>Ca(2+)</name>
        <dbReference type="ChEBI" id="CHEBI:29108"/>
    </ligand>
</feature>
<dbReference type="Proteomes" id="UP000799428">
    <property type="component" value="Unassembled WGS sequence"/>
</dbReference>
<feature type="binding site" evidence="12">
    <location>
        <position position="260"/>
    </location>
    <ligand>
        <name>Mg(2+)</name>
        <dbReference type="ChEBI" id="CHEBI:18420"/>
    </ligand>
</feature>
<dbReference type="InterPro" id="IPR005959">
    <property type="entry name" value="Fumarylacetoacetase"/>
</dbReference>
<evidence type="ECO:0000256" key="11">
    <source>
        <dbReference type="PIRSR" id="PIRSR605959-2"/>
    </source>
</evidence>
<feature type="binding site" evidence="12">
    <location>
        <position position="236"/>
    </location>
    <ligand>
        <name>Mg(2+)</name>
        <dbReference type="ChEBI" id="CHEBI:18420"/>
    </ligand>
</feature>
<comment type="similarity">
    <text evidence="2 13">Belongs to the FAH family.</text>
</comment>
<dbReference type="NCBIfam" id="TIGR01266">
    <property type="entry name" value="fum_ac_acetase"/>
    <property type="match status" value="1"/>
</dbReference>
<evidence type="ECO:0000313" key="17">
    <source>
        <dbReference type="Proteomes" id="UP000799428"/>
    </source>
</evidence>
<evidence type="ECO:0000256" key="6">
    <source>
        <dbReference type="ARBA" id="ARBA00022837"/>
    </source>
</evidence>
<dbReference type="Gene3D" id="3.90.850.10">
    <property type="entry name" value="Fumarylacetoacetase-like, C-terminal domain"/>
    <property type="match status" value="1"/>
</dbReference>
<accession>A0A6G1KIP4</accession>
<evidence type="ECO:0000256" key="2">
    <source>
        <dbReference type="ARBA" id="ARBA00010211"/>
    </source>
</evidence>
<dbReference type="SUPFAM" id="SSF56529">
    <property type="entry name" value="FAH"/>
    <property type="match status" value="1"/>
</dbReference>
<dbReference type="InterPro" id="IPR015377">
    <property type="entry name" value="Fumarylacetoacetase_N"/>
</dbReference>
<evidence type="ECO:0000256" key="3">
    <source>
        <dbReference type="ARBA" id="ARBA00012094"/>
    </source>
</evidence>
<evidence type="ECO:0000259" key="15">
    <source>
        <dbReference type="Pfam" id="PF09298"/>
    </source>
</evidence>
<dbReference type="UniPathway" id="UPA00139">
    <property type="reaction ID" value="UER00341"/>
</dbReference>
<keyword evidence="7 12" id="KW-0460">Magnesium</keyword>
<keyword evidence="17" id="KW-1185">Reference proteome</keyword>
<dbReference type="Gene3D" id="2.30.30.230">
    <property type="entry name" value="Fumarylacetoacetase, N-terminal domain"/>
    <property type="match status" value="1"/>
</dbReference>
<feature type="binding site" evidence="11">
    <location>
        <position position="354"/>
    </location>
    <ligand>
        <name>substrate</name>
    </ligand>
</feature>
<evidence type="ECO:0000256" key="5">
    <source>
        <dbReference type="ARBA" id="ARBA00022801"/>
    </source>
</evidence>
<dbReference type="SUPFAM" id="SSF63433">
    <property type="entry name" value="Fumarylacetoacetate hydrolase, FAH, N-terminal domain"/>
    <property type="match status" value="1"/>
</dbReference>
<dbReference type="InterPro" id="IPR036663">
    <property type="entry name" value="Fumarylacetoacetase_C_sf"/>
</dbReference>
<keyword evidence="6 12" id="KW-0106">Calcium</keyword>
<keyword evidence="5 13" id="KW-0378">Hydrolase</keyword>
<evidence type="ECO:0000256" key="9">
    <source>
        <dbReference type="ARBA" id="ARBA00023232"/>
    </source>
</evidence>
<comment type="catalytic activity">
    <reaction evidence="13">
        <text>4-fumarylacetoacetate + H2O = acetoacetate + fumarate + H(+)</text>
        <dbReference type="Rhea" id="RHEA:10244"/>
        <dbReference type="ChEBI" id="CHEBI:13705"/>
        <dbReference type="ChEBI" id="CHEBI:15377"/>
        <dbReference type="ChEBI" id="CHEBI:15378"/>
        <dbReference type="ChEBI" id="CHEBI:18034"/>
        <dbReference type="ChEBI" id="CHEBI:29806"/>
        <dbReference type="EC" id="3.7.1.2"/>
    </reaction>
</comment>
<feature type="binding site" evidence="12">
    <location>
        <position position="204"/>
    </location>
    <ligand>
        <name>Ca(2+)</name>
        <dbReference type="ChEBI" id="CHEBI:29108"/>
    </ligand>
</feature>
<feature type="binding site" evidence="11">
    <location>
        <position position="243"/>
    </location>
    <ligand>
        <name>substrate</name>
    </ligand>
</feature>
<organism evidence="16 17">
    <name type="scientific">Pleomassaria siparia CBS 279.74</name>
    <dbReference type="NCBI Taxonomy" id="1314801"/>
    <lineage>
        <taxon>Eukaryota</taxon>
        <taxon>Fungi</taxon>
        <taxon>Dikarya</taxon>
        <taxon>Ascomycota</taxon>
        <taxon>Pezizomycotina</taxon>
        <taxon>Dothideomycetes</taxon>
        <taxon>Pleosporomycetidae</taxon>
        <taxon>Pleosporales</taxon>
        <taxon>Pleomassariaceae</taxon>
        <taxon>Pleomassaria</taxon>
    </lineage>
</organism>
<dbReference type="InterPro" id="IPR036462">
    <property type="entry name" value="Fumarylacetoacetase_N_sf"/>
</dbReference>
<dbReference type="OrthoDB" id="9971669at2759"/>
<dbReference type="PANTHER" id="PTHR43069:SF2">
    <property type="entry name" value="FUMARYLACETOACETASE"/>
    <property type="match status" value="1"/>
</dbReference>
<feature type="binding site" evidence="12">
    <location>
        <position position="256"/>
    </location>
    <ligand>
        <name>Mg(2+)</name>
        <dbReference type="ChEBI" id="CHEBI:18420"/>
    </ligand>
</feature>
<dbReference type="GO" id="GO:1902000">
    <property type="term" value="P:homogentisate catabolic process"/>
    <property type="evidence" value="ECO:0007669"/>
    <property type="project" value="TreeGrafter"/>
</dbReference>
<protein>
    <recommendedName>
        <fullName evidence="3 13">Fumarylacetoacetase</fullName>
        <ecNumber evidence="3 13">3.7.1.2</ecNumber>
    </recommendedName>
    <alternativeName>
        <fullName evidence="13">Fumarylacetoacetate hydrolase</fullName>
    </alternativeName>
</protein>
<evidence type="ECO:0000256" key="8">
    <source>
        <dbReference type="ARBA" id="ARBA00022878"/>
    </source>
</evidence>
<feature type="domain" description="Fumarylacetoacetase N-terminal" evidence="15">
    <location>
        <begin position="16"/>
        <end position="122"/>
    </location>
</feature>
<keyword evidence="9 13" id="KW-0585">Phenylalanine catabolism</keyword>
<dbReference type="GO" id="GO:0004334">
    <property type="term" value="F:fumarylacetoacetase activity"/>
    <property type="evidence" value="ECO:0007669"/>
    <property type="project" value="UniProtKB-UniRule"/>
</dbReference>
<dbReference type="GO" id="GO:0046872">
    <property type="term" value="F:metal ion binding"/>
    <property type="evidence" value="ECO:0007669"/>
    <property type="project" value="UniProtKB-UniRule"/>
</dbReference>
<keyword evidence="8 13" id="KW-0828">Tyrosine catabolism</keyword>
<feature type="binding site" evidence="11">
    <location>
        <position position="132"/>
    </location>
    <ligand>
        <name>substrate</name>
    </ligand>
</feature>
<evidence type="ECO:0000256" key="13">
    <source>
        <dbReference type="RuleBase" id="RU366008"/>
    </source>
</evidence>
<evidence type="ECO:0000256" key="12">
    <source>
        <dbReference type="PIRSR" id="PIRSR605959-3"/>
    </source>
</evidence>
<name>A0A6G1KIP4_9PLEO</name>
<keyword evidence="4 12" id="KW-0479">Metal-binding</keyword>
<evidence type="ECO:0000256" key="10">
    <source>
        <dbReference type="PIRSR" id="PIRSR605959-1"/>
    </source>
</evidence>
<evidence type="ECO:0000256" key="4">
    <source>
        <dbReference type="ARBA" id="ARBA00022723"/>
    </source>
</evidence>
<sequence>MVFRVPIPKHSPFTLHNIPFGVISTESNPQKRCAIAIGDYALDLPLYLERILLLPSDHRRRRRHRLDEMFGRVFSEPSLNSFAAFPWSQRRDIRNHLIEAISEGSVPESCFVPMDQVRMHLPLRIGGYADFFCSLEHCQNCSIMTGGTKDNFHHSPMVYNGRASSVVASPTPVRRPNGVTWDTGKGSGEKPVYGASKKMDFELEMGYFVSKPVEFGDTMSIEDAREHIFGFVLLNDWSSRDIQAFEMPPLGPFHSKGFGTSISPWVVTLDALQPFACSPKHDHSATEFEHLRWKDRAVGTFDIRLRASLIRNGERHRITSSNMRWLYWTPYQQLAHHASAGCGLETGDLLGSGTISGDNEGELGCLFEATMDGANEMELKGGGKLGYLEDGDEIVLEGWCGEGEERVGFGECRGVLLPATC</sequence>
<dbReference type="Pfam" id="PF09298">
    <property type="entry name" value="FAA_hydrolase_N"/>
    <property type="match status" value="1"/>
</dbReference>
<comment type="pathway">
    <text evidence="1 13">Amino-acid degradation; L-phenylalanine degradation; acetoacetate and fumarate from L-phenylalanine: step 6/6.</text>
</comment>
<gene>
    <name evidence="16" type="ORF">K504DRAFT_531363</name>
</gene>
<reference evidence="16" key="1">
    <citation type="journal article" date="2020" name="Stud. Mycol.">
        <title>101 Dothideomycetes genomes: a test case for predicting lifestyles and emergence of pathogens.</title>
        <authorList>
            <person name="Haridas S."/>
            <person name="Albert R."/>
            <person name="Binder M."/>
            <person name="Bloem J."/>
            <person name="Labutti K."/>
            <person name="Salamov A."/>
            <person name="Andreopoulos B."/>
            <person name="Baker S."/>
            <person name="Barry K."/>
            <person name="Bills G."/>
            <person name="Bluhm B."/>
            <person name="Cannon C."/>
            <person name="Castanera R."/>
            <person name="Culley D."/>
            <person name="Daum C."/>
            <person name="Ezra D."/>
            <person name="Gonzalez J."/>
            <person name="Henrissat B."/>
            <person name="Kuo A."/>
            <person name="Liang C."/>
            <person name="Lipzen A."/>
            <person name="Lutzoni F."/>
            <person name="Magnuson J."/>
            <person name="Mondo S."/>
            <person name="Nolan M."/>
            <person name="Ohm R."/>
            <person name="Pangilinan J."/>
            <person name="Park H.-J."/>
            <person name="Ramirez L."/>
            <person name="Alfaro M."/>
            <person name="Sun H."/>
            <person name="Tritt A."/>
            <person name="Yoshinaga Y."/>
            <person name="Zwiers L.-H."/>
            <person name="Turgeon B."/>
            <person name="Goodwin S."/>
            <person name="Spatafora J."/>
            <person name="Crous P."/>
            <person name="Grigoriev I."/>
        </authorList>
    </citation>
    <scope>NUCLEOTIDE SEQUENCE</scope>
    <source>
        <strain evidence="16">CBS 279.74</strain>
    </source>
</reference>
<dbReference type="GO" id="GO:0006572">
    <property type="term" value="P:L-tyrosine catabolic process"/>
    <property type="evidence" value="ECO:0007669"/>
    <property type="project" value="UniProtKB-UniRule"/>
</dbReference>
<dbReference type="InterPro" id="IPR011234">
    <property type="entry name" value="Fumarylacetoacetase-like_C"/>
</dbReference>
<evidence type="ECO:0000256" key="7">
    <source>
        <dbReference type="ARBA" id="ARBA00022842"/>
    </source>
</evidence>
<feature type="active site" description="Proton acceptor" evidence="10">
    <location>
        <position position="137"/>
    </location>
</feature>
<feature type="binding site" evidence="12">
    <location>
        <position position="130"/>
    </location>
    <ligand>
        <name>Ca(2+)</name>
        <dbReference type="ChEBI" id="CHEBI:29108"/>
    </ligand>
</feature>
<dbReference type="Pfam" id="PF01557">
    <property type="entry name" value="FAA_hydrolase"/>
    <property type="match status" value="1"/>
</dbReference>
<proteinExistence type="inferred from homology"/>
<dbReference type="EC" id="3.7.1.2" evidence="3 13"/>
<comment type="cofactor">
    <cofactor evidence="13">
        <name>Mg(2+)</name>
        <dbReference type="ChEBI" id="CHEBI:18420"/>
    </cofactor>
    <cofactor evidence="13">
        <name>Ca(2+)</name>
        <dbReference type="ChEBI" id="CHEBI:29108"/>
    </cofactor>
</comment>
<dbReference type="AlphaFoldDB" id="A0A6G1KIP4"/>
<dbReference type="GO" id="GO:0006559">
    <property type="term" value="P:L-phenylalanine catabolic process"/>
    <property type="evidence" value="ECO:0007669"/>
    <property type="project" value="UniProtKB-UniRule"/>
</dbReference>
<evidence type="ECO:0000313" key="16">
    <source>
        <dbReference type="EMBL" id="KAF2712237.1"/>
    </source>
</evidence>